<evidence type="ECO:0000313" key="2">
    <source>
        <dbReference type="Proteomes" id="UP000054223"/>
    </source>
</evidence>
<keyword evidence="2" id="KW-1185">Reference proteome</keyword>
<comment type="caution">
    <text evidence="1">The sequence shown here is derived from an EMBL/GenBank/DDBJ whole genome shotgun (WGS) entry which is preliminary data.</text>
</comment>
<evidence type="ECO:0000313" key="1">
    <source>
        <dbReference type="EMBL" id="KUG09057.1"/>
    </source>
</evidence>
<name>A0A9X0HNB8_SOLP1</name>
<dbReference type="OrthoDB" id="3788717at2"/>
<dbReference type="InterPro" id="IPR045384">
    <property type="entry name" value="DUF6527"/>
</dbReference>
<gene>
    <name evidence="1" type="ORF">ASU33_19745</name>
</gene>
<sequence>MEALARILGRKLQQLGLFRYQLLPAAANPLSPDAVPENALLLRLGPQGQQEEAVLRCPCGCGQVLHLPLHARRYASFRLRWDRWGRPTVQPSVPGCRKRFRLVRGRVYWAKY</sequence>
<protein>
    <submittedName>
        <fullName evidence="1">Uncharacterized protein</fullName>
    </submittedName>
</protein>
<organism evidence="1 2">
    <name type="scientific">Solirubrum puertoriconensis</name>
    <dbReference type="NCBI Taxonomy" id="1751427"/>
    <lineage>
        <taxon>Bacteria</taxon>
        <taxon>Pseudomonadati</taxon>
        <taxon>Bacteroidota</taxon>
        <taxon>Cytophagia</taxon>
        <taxon>Cytophagales</taxon>
    </lineage>
</organism>
<proteinExistence type="predicted"/>
<dbReference type="Proteomes" id="UP000054223">
    <property type="component" value="Unassembled WGS sequence"/>
</dbReference>
<dbReference type="Pfam" id="PF20137">
    <property type="entry name" value="BubE"/>
    <property type="match status" value="1"/>
</dbReference>
<accession>A0A9X0HNB8</accession>
<reference evidence="1 2" key="1">
    <citation type="submission" date="2015-11" db="EMBL/GenBank/DDBJ databases">
        <title>Solirubrum puertoriconensis gen. nov. an environmental bacteria isolated in Puerto Rico.</title>
        <authorList>
            <person name="Cuebas-Irizarry M.F."/>
            <person name="Montalvo-Rodriguez R."/>
        </authorList>
    </citation>
    <scope>NUCLEOTIDE SEQUENCE [LARGE SCALE GENOMIC DNA]</scope>
    <source>
        <strain evidence="1 2">MC1A</strain>
    </source>
</reference>
<dbReference type="EMBL" id="LNAL01000005">
    <property type="protein sequence ID" value="KUG09057.1"/>
    <property type="molecule type" value="Genomic_DNA"/>
</dbReference>
<dbReference type="RefSeq" id="WP_059068495.1">
    <property type="nucleotide sequence ID" value="NZ_LNAL01000005.1"/>
</dbReference>
<dbReference type="AlphaFoldDB" id="A0A9X0HNB8"/>